<dbReference type="OrthoDB" id="7585366at2"/>
<dbReference type="InterPro" id="IPR000182">
    <property type="entry name" value="GNAT_dom"/>
</dbReference>
<dbReference type="CDD" id="cd04301">
    <property type="entry name" value="NAT_SF"/>
    <property type="match status" value="1"/>
</dbReference>
<dbReference type="Pfam" id="PF13673">
    <property type="entry name" value="Acetyltransf_10"/>
    <property type="match status" value="1"/>
</dbReference>
<accession>A0A238JJ69</accession>
<evidence type="ECO:0000259" key="3">
    <source>
        <dbReference type="PROSITE" id="PS51186"/>
    </source>
</evidence>
<dbReference type="GO" id="GO:0016747">
    <property type="term" value="F:acyltransferase activity, transferring groups other than amino-acyl groups"/>
    <property type="evidence" value="ECO:0007669"/>
    <property type="project" value="InterPro"/>
</dbReference>
<name>A0A238JJ69_9RHOB</name>
<dbReference type="Proteomes" id="UP000225972">
    <property type="component" value="Unassembled WGS sequence"/>
</dbReference>
<reference evidence="5" key="1">
    <citation type="submission" date="2017-05" db="EMBL/GenBank/DDBJ databases">
        <authorList>
            <person name="Rodrigo-Torres L."/>
            <person name="Arahal R. D."/>
            <person name="Lucena T."/>
        </authorList>
    </citation>
    <scope>NUCLEOTIDE SEQUENCE [LARGE SCALE GENOMIC DNA]</scope>
    <source>
        <strain evidence="5">CECT 8649</strain>
    </source>
</reference>
<evidence type="ECO:0000313" key="4">
    <source>
        <dbReference type="EMBL" id="SMX30177.1"/>
    </source>
</evidence>
<keyword evidence="1 4" id="KW-0808">Transferase</keyword>
<gene>
    <name evidence="4" type="ORF">TRP8649_04319</name>
</gene>
<dbReference type="SUPFAM" id="SSF55729">
    <property type="entry name" value="Acyl-CoA N-acyltransferases (Nat)"/>
    <property type="match status" value="1"/>
</dbReference>
<sequence length="150" mass="16926">MDAAAPTTETLTFAEADFTEVLNMRHAVMWPEHPRDFSRVKGDATALHLGAFLGGKLVSVVSLYDSENGLRLRKFATLPEFQGRGIGSRMLQKVIDIAAKDHSRIWLGARLDAITLYKRFGFREFGQRYEKGGRPFCFMERALDEGRDVS</sequence>
<proteinExistence type="predicted"/>
<dbReference type="Gene3D" id="3.40.630.30">
    <property type="match status" value="1"/>
</dbReference>
<keyword evidence="5" id="KW-1185">Reference proteome</keyword>
<dbReference type="PROSITE" id="PS51186">
    <property type="entry name" value="GNAT"/>
    <property type="match status" value="1"/>
</dbReference>
<protein>
    <submittedName>
        <fullName evidence="4">Acetyltransferase (GNAT) family protein</fullName>
    </submittedName>
</protein>
<dbReference type="AlphaFoldDB" id="A0A238JJ69"/>
<keyword evidence="2" id="KW-0012">Acyltransferase</keyword>
<evidence type="ECO:0000313" key="5">
    <source>
        <dbReference type="Proteomes" id="UP000225972"/>
    </source>
</evidence>
<evidence type="ECO:0000256" key="1">
    <source>
        <dbReference type="ARBA" id="ARBA00022679"/>
    </source>
</evidence>
<dbReference type="InterPro" id="IPR050680">
    <property type="entry name" value="YpeA/RimI_acetyltransf"/>
</dbReference>
<dbReference type="EMBL" id="FXXP01000003">
    <property type="protein sequence ID" value="SMX30177.1"/>
    <property type="molecule type" value="Genomic_DNA"/>
</dbReference>
<organism evidence="4 5">
    <name type="scientific">Pelagimonas phthalicica</name>
    <dbReference type="NCBI Taxonomy" id="1037362"/>
    <lineage>
        <taxon>Bacteria</taxon>
        <taxon>Pseudomonadati</taxon>
        <taxon>Pseudomonadota</taxon>
        <taxon>Alphaproteobacteria</taxon>
        <taxon>Rhodobacterales</taxon>
        <taxon>Roseobacteraceae</taxon>
        <taxon>Pelagimonas</taxon>
    </lineage>
</organism>
<dbReference type="RefSeq" id="WP_099248999.1">
    <property type="nucleotide sequence ID" value="NZ_FXXP01000003.1"/>
</dbReference>
<feature type="domain" description="N-acetyltransferase" evidence="3">
    <location>
        <begin position="8"/>
        <end position="144"/>
    </location>
</feature>
<dbReference type="PANTHER" id="PTHR43420">
    <property type="entry name" value="ACETYLTRANSFERASE"/>
    <property type="match status" value="1"/>
</dbReference>
<evidence type="ECO:0000256" key="2">
    <source>
        <dbReference type="ARBA" id="ARBA00023315"/>
    </source>
</evidence>
<dbReference type="InterPro" id="IPR016181">
    <property type="entry name" value="Acyl_CoA_acyltransferase"/>
</dbReference>